<protein>
    <submittedName>
        <fullName evidence="2">Uncharacterized protein</fullName>
    </submittedName>
</protein>
<keyword evidence="1" id="KW-1133">Transmembrane helix</keyword>
<feature type="transmembrane region" description="Helical" evidence="1">
    <location>
        <begin position="12"/>
        <end position="31"/>
    </location>
</feature>
<dbReference type="Proteomes" id="UP001365542">
    <property type="component" value="Unassembled WGS sequence"/>
</dbReference>
<keyword evidence="1" id="KW-0812">Transmembrane</keyword>
<evidence type="ECO:0000256" key="1">
    <source>
        <dbReference type="SAM" id="Phobius"/>
    </source>
</evidence>
<dbReference type="EMBL" id="JAVHJO010000007">
    <property type="protein sequence ID" value="KAK6538560.1"/>
    <property type="molecule type" value="Genomic_DNA"/>
</dbReference>
<sequence>MGFANAFQCSHATFLFIGPFLGIIAIIAFITQDLATERTMMEDFGTSMKAVGHKDAMFRSPISVRAMRRSQISGRELNPEAEKTMRRGFRALDLSWVCLSPSAQSRLRPQNYGLEVTVTQQESES</sequence>
<evidence type="ECO:0000313" key="3">
    <source>
        <dbReference type="Proteomes" id="UP001365542"/>
    </source>
</evidence>
<accession>A0AAV9XA61</accession>
<keyword evidence="1" id="KW-0472">Membrane</keyword>
<organism evidence="2 3">
    <name type="scientific">Orbilia ellipsospora</name>
    <dbReference type="NCBI Taxonomy" id="2528407"/>
    <lineage>
        <taxon>Eukaryota</taxon>
        <taxon>Fungi</taxon>
        <taxon>Dikarya</taxon>
        <taxon>Ascomycota</taxon>
        <taxon>Pezizomycotina</taxon>
        <taxon>Orbiliomycetes</taxon>
        <taxon>Orbiliales</taxon>
        <taxon>Orbiliaceae</taxon>
        <taxon>Orbilia</taxon>
    </lineage>
</organism>
<comment type="caution">
    <text evidence="2">The sequence shown here is derived from an EMBL/GenBank/DDBJ whole genome shotgun (WGS) entry which is preliminary data.</text>
</comment>
<name>A0AAV9XA61_9PEZI</name>
<gene>
    <name evidence="2" type="ORF">TWF694_010139</name>
</gene>
<evidence type="ECO:0000313" key="2">
    <source>
        <dbReference type="EMBL" id="KAK6538560.1"/>
    </source>
</evidence>
<proteinExistence type="predicted"/>
<dbReference type="AlphaFoldDB" id="A0AAV9XA61"/>
<keyword evidence="3" id="KW-1185">Reference proteome</keyword>
<reference evidence="2 3" key="1">
    <citation type="submission" date="2019-10" db="EMBL/GenBank/DDBJ databases">
        <authorList>
            <person name="Palmer J.M."/>
        </authorList>
    </citation>
    <scope>NUCLEOTIDE SEQUENCE [LARGE SCALE GENOMIC DNA]</scope>
    <source>
        <strain evidence="2 3">TWF694</strain>
    </source>
</reference>